<name>A0A0C1RTX3_9BACT</name>
<evidence type="ECO:0000256" key="5">
    <source>
        <dbReference type="ARBA" id="ARBA00022618"/>
    </source>
</evidence>
<comment type="similarity">
    <text evidence="12">Belongs to the MurCDEF family. MurD2 subfamily.</text>
</comment>
<dbReference type="STRING" id="1202785.A946_05930"/>
<sequence length="438" mass="48777">MTEAIRSYFLGKKILIWGLGLEGKATLEFLLANLPGTFLFVSDSNPAALNAIHNPWIRQIEEEDLLSSIESFDVIVKSPGIRTSHLAIEPSIKEKIVLQTDLFLQFWPGITIGITGSKGKSTTTSLIHHLLKTNGLDAYIGGNIGVPPFHLIPFASEQAIAVLELSSYQLEYCQHSPSIAIWLNLYPEHLNYHGSFEAYGRAKSNIARFQASENFFLYNADNPSLLEFLASFDPMPGKMIAIDGKWKKTFDCSRLNLPGEHNKRNALFAALTASLFGISSEKIAEAFASFCGLPHRLEYVATIEGISYYNDSIATVPEATLAGIEAIPNVQSLIIGGQDRGLPLEDFTSKLCQTINIRNIILLPETGWRIGTFFERKNHKKNLFFAKDLEEAVTIASKFTTKGSSCLFSPAAPSYHRYLNFEKRGEHFKRLVLQLQKV</sequence>
<evidence type="ECO:0000256" key="8">
    <source>
        <dbReference type="ARBA" id="ARBA00022960"/>
    </source>
</evidence>
<dbReference type="NCBIfam" id="TIGR01087">
    <property type="entry name" value="murD"/>
    <property type="match status" value="1"/>
</dbReference>
<reference evidence="17" key="3">
    <citation type="submission" date="2019-03" db="EMBL/GenBank/DDBJ databases">
        <title>Complete genome of Methylacidiphilum kamchatkense Kam1.</title>
        <authorList>
            <person name="Kruse T."/>
            <person name="Murarilal Ratnadevi C."/>
            <person name="Erikstad H.-A."/>
            <person name="Birkeland N.-K."/>
        </authorList>
    </citation>
    <scope>NUCLEOTIDE SEQUENCE [LARGE SCALE GENOMIC DNA]</scope>
    <source>
        <strain evidence="17">kam1</strain>
    </source>
</reference>
<gene>
    <name evidence="12" type="primary">murD2</name>
    <name evidence="14" type="ORF">A946_05930</name>
    <name evidence="15" type="ORF">kam1_2041</name>
</gene>
<reference evidence="15" key="2">
    <citation type="journal article" date="2019" name="BMC Genomics">
        <title>Complete genome sequence analysis of the thermoacidophilic verrucomicrobial methanotroph 'Candidatus Methylacidiphilum kamchatkense' strain Kam1 and comparison with its closest relatives.</title>
        <authorList>
            <person name="Kruse T."/>
            <person name="Ratnadevi C.M."/>
            <person name="Erikstad H.A."/>
            <person name="Birkeland N.K."/>
        </authorList>
    </citation>
    <scope>NUCLEOTIDE SEQUENCE</scope>
    <source>
        <strain evidence="15">Kam1</strain>
    </source>
</reference>
<proteinExistence type="inferred from homology"/>
<dbReference type="EC" id="6.3.2.53" evidence="12"/>
<evidence type="ECO:0000256" key="9">
    <source>
        <dbReference type="ARBA" id="ARBA00022984"/>
    </source>
</evidence>
<feature type="binding site" evidence="12">
    <location>
        <begin position="116"/>
        <end position="122"/>
    </location>
    <ligand>
        <name>ATP</name>
        <dbReference type="ChEBI" id="CHEBI:30616"/>
    </ligand>
</feature>
<dbReference type="OrthoDB" id="9809796at2"/>
<protein>
    <recommendedName>
        <fullName evidence="12">UDP-N-acetylmuramoyl-L-alanine--L-glutamate ligase</fullName>
        <ecNumber evidence="12">6.3.2.53</ecNumber>
    </recommendedName>
    <alternativeName>
        <fullName evidence="12">UDP-N-acetylmuramoyl-L-alanyl-L-glutamate synthetase</fullName>
        <shortName evidence="12">UDP-MurNAc-L-Ala-L-Glu synthetase</shortName>
    </alternativeName>
</protein>
<evidence type="ECO:0000256" key="6">
    <source>
        <dbReference type="ARBA" id="ARBA00022741"/>
    </source>
</evidence>
<evidence type="ECO:0000256" key="7">
    <source>
        <dbReference type="ARBA" id="ARBA00022840"/>
    </source>
</evidence>
<dbReference type="UniPathway" id="UPA00219"/>
<dbReference type="RefSeq" id="WP_039721413.1">
    <property type="nucleotide sequence ID" value="NZ_CP037899.1"/>
</dbReference>
<keyword evidence="10 12" id="KW-0131">Cell cycle</keyword>
<dbReference type="GO" id="GO:0008360">
    <property type="term" value="P:regulation of cell shape"/>
    <property type="evidence" value="ECO:0007669"/>
    <property type="project" value="UniProtKB-KW"/>
</dbReference>
<keyword evidence="4 12" id="KW-0436">Ligase</keyword>
<dbReference type="GO" id="GO:0005524">
    <property type="term" value="F:ATP binding"/>
    <property type="evidence" value="ECO:0007669"/>
    <property type="project" value="UniProtKB-UniRule"/>
</dbReference>
<dbReference type="InterPro" id="IPR013221">
    <property type="entry name" value="Mur_ligase_cen"/>
</dbReference>
<comment type="pathway">
    <text evidence="2 12">Cell wall biogenesis; peptidoglycan biosynthesis.</text>
</comment>
<dbReference type="EMBL" id="JQNX01000004">
    <property type="protein sequence ID" value="KIE58436.1"/>
    <property type="molecule type" value="Genomic_DNA"/>
</dbReference>
<evidence type="ECO:0000256" key="12">
    <source>
        <dbReference type="HAMAP-Rule" id="MF_02208"/>
    </source>
</evidence>
<dbReference type="InterPro" id="IPR043687">
    <property type="entry name" value="MurD2"/>
</dbReference>
<keyword evidence="6 12" id="KW-0547">Nucleotide-binding</keyword>
<dbReference type="PANTHER" id="PTHR43692">
    <property type="entry name" value="UDP-N-ACETYLMURAMOYLALANINE--D-GLUTAMATE LIGASE"/>
    <property type="match status" value="1"/>
</dbReference>
<keyword evidence="7 12" id="KW-0067">ATP-binding</keyword>
<dbReference type="HAMAP" id="MF_00639">
    <property type="entry name" value="MurD"/>
    <property type="match status" value="1"/>
</dbReference>
<keyword evidence="3 12" id="KW-0963">Cytoplasm</keyword>
<dbReference type="EMBL" id="CP037899">
    <property type="protein sequence ID" value="QDQ43249.1"/>
    <property type="molecule type" value="Genomic_DNA"/>
</dbReference>
<dbReference type="GO" id="GO:0051301">
    <property type="term" value="P:cell division"/>
    <property type="evidence" value="ECO:0007669"/>
    <property type="project" value="UniProtKB-KW"/>
</dbReference>
<feature type="domain" description="Mur ligase central" evidence="13">
    <location>
        <begin position="114"/>
        <end position="228"/>
    </location>
</feature>
<evidence type="ECO:0000256" key="11">
    <source>
        <dbReference type="ARBA" id="ARBA00023316"/>
    </source>
</evidence>
<dbReference type="Gene3D" id="3.40.1190.10">
    <property type="entry name" value="Mur-like, catalytic domain"/>
    <property type="match status" value="1"/>
</dbReference>
<dbReference type="AlphaFoldDB" id="A0A0C1RTX3"/>
<dbReference type="KEGG" id="mkc:kam1_2041"/>
<accession>A0A0C1RTX3</accession>
<keyword evidence="11 12" id="KW-0961">Cell wall biogenesis/degradation</keyword>
<evidence type="ECO:0000256" key="3">
    <source>
        <dbReference type="ARBA" id="ARBA00022490"/>
    </source>
</evidence>
<dbReference type="InterPro" id="IPR005762">
    <property type="entry name" value="MurD"/>
</dbReference>
<dbReference type="GO" id="GO:0008764">
    <property type="term" value="F:UDP-N-acetylmuramoylalanine-D-glutamate ligase activity"/>
    <property type="evidence" value="ECO:0007669"/>
    <property type="project" value="InterPro"/>
</dbReference>
<dbReference type="HAMAP" id="MF_02208">
    <property type="entry name" value="MurD2_subfam"/>
    <property type="match status" value="1"/>
</dbReference>
<keyword evidence="5 12" id="KW-0132">Cell division</keyword>
<dbReference type="GO" id="GO:0009252">
    <property type="term" value="P:peptidoglycan biosynthetic process"/>
    <property type="evidence" value="ECO:0007669"/>
    <property type="project" value="UniProtKB-UniRule"/>
</dbReference>
<dbReference type="SUPFAM" id="SSF53244">
    <property type="entry name" value="MurD-like peptide ligases, peptide-binding domain"/>
    <property type="match status" value="1"/>
</dbReference>
<dbReference type="Pfam" id="PF08245">
    <property type="entry name" value="Mur_ligase_M"/>
    <property type="match status" value="1"/>
</dbReference>
<evidence type="ECO:0000313" key="14">
    <source>
        <dbReference type="EMBL" id="KIE58436.1"/>
    </source>
</evidence>
<evidence type="ECO:0000313" key="15">
    <source>
        <dbReference type="EMBL" id="QDQ43249.1"/>
    </source>
</evidence>
<evidence type="ECO:0000256" key="4">
    <source>
        <dbReference type="ARBA" id="ARBA00022598"/>
    </source>
</evidence>
<dbReference type="Proteomes" id="UP000031594">
    <property type="component" value="Unassembled WGS sequence"/>
</dbReference>
<comment type="function">
    <text evidence="12">Cell wall formation. Catalyzes the addition of L-glutamate to the nucleotide precursor UDP-N-acetylmuramoyl-L-alanine.</text>
</comment>
<comment type="catalytic activity">
    <reaction evidence="12">
        <text>UDP-N-acetyl-alpha-D-muramoyl-L-alanine + L-glutamate + ATP = UDP-N-acetyl-alpha-D-muramoyl-L-alanyl-L-glutamate + ADP + phosphate + H(+)</text>
        <dbReference type="Rhea" id="RHEA:58816"/>
        <dbReference type="ChEBI" id="CHEBI:15378"/>
        <dbReference type="ChEBI" id="CHEBI:29985"/>
        <dbReference type="ChEBI" id="CHEBI:30616"/>
        <dbReference type="ChEBI" id="CHEBI:43474"/>
        <dbReference type="ChEBI" id="CHEBI:83898"/>
        <dbReference type="ChEBI" id="CHEBI:142725"/>
        <dbReference type="ChEBI" id="CHEBI:456216"/>
        <dbReference type="EC" id="6.3.2.53"/>
    </reaction>
</comment>
<evidence type="ECO:0000256" key="1">
    <source>
        <dbReference type="ARBA" id="ARBA00004496"/>
    </source>
</evidence>
<evidence type="ECO:0000259" key="13">
    <source>
        <dbReference type="Pfam" id="PF08245"/>
    </source>
</evidence>
<keyword evidence="8 12" id="KW-0133">Cell shape</keyword>
<dbReference type="PANTHER" id="PTHR43692:SF1">
    <property type="entry name" value="UDP-N-ACETYLMURAMOYLALANINE--D-GLUTAMATE LIGASE"/>
    <property type="match status" value="1"/>
</dbReference>
<dbReference type="InterPro" id="IPR036615">
    <property type="entry name" value="Mur_ligase_C_dom_sf"/>
</dbReference>
<dbReference type="GO" id="GO:0005737">
    <property type="term" value="C:cytoplasm"/>
    <property type="evidence" value="ECO:0007669"/>
    <property type="project" value="UniProtKB-SubCell"/>
</dbReference>
<evidence type="ECO:0000313" key="17">
    <source>
        <dbReference type="Proteomes" id="UP000315925"/>
    </source>
</evidence>
<keyword evidence="9 12" id="KW-0573">Peptidoglycan synthesis</keyword>
<dbReference type="InterPro" id="IPR036565">
    <property type="entry name" value="Mur-like_cat_sf"/>
</dbReference>
<keyword evidence="16" id="KW-1185">Reference proteome</keyword>
<reference evidence="14 16" key="1">
    <citation type="submission" date="2014-08" db="EMBL/GenBank/DDBJ databases">
        <title>Methylacidiphilum kamchatkense strain Kam1 draft genome sequence.</title>
        <authorList>
            <person name="Birkeland N.-K."/>
            <person name="Erikstad H.A."/>
        </authorList>
    </citation>
    <scope>NUCLEOTIDE SEQUENCE [LARGE SCALE GENOMIC DNA]</scope>
    <source>
        <strain evidence="14 16">Kam1</strain>
    </source>
</reference>
<dbReference type="Proteomes" id="UP000315925">
    <property type="component" value="Chromosome"/>
</dbReference>
<evidence type="ECO:0000313" key="16">
    <source>
        <dbReference type="Proteomes" id="UP000031594"/>
    </source>
</evidence>
<organism evidence="15 17">
    <name type="scientific">Methylacidiphilum kamchatkense Kam1</name>
    <dbReference type="NCBI Taxonomy" id="1202785"/>
    <lineage>
        <taxon>Bacteria</taxon>
        <taxon>Pseudomonadati</taxon>
        <taxon>Verrucomicrobiota</taxon>
        <taxon>Methylacidiphilae</taxon>
        <taxon>Methylacidiphilales</taxon>
        <taxon>Methylacidiphilaceae</taxon>
        <taxon>Methylacidiphilum (ex Ratnadevi et al. 2023)</taxon>
    </lineage>
</organism>
<dbReference type="GO" id="GO:0071555">
    <property type="term" value="P:cell wall organization"/>
    <property type="evidence" value="ECO:0007669"/>
    <property type="project" value="UniProtKB-KW"/>
</dbReference>
<dbReference type="Gene3D" id="3.40.50.720">
    <property type="entry name" value="NAD(P)-binding Rossmann-like Domain"/>
    <property type="match status" value="1"/>
</dbReference>
<evidence type="ECO:0000256" key="2">
    <source>
        <dbReference type="ARBA" id="ARBA00004752"/>
    </source>
</evidence>
<evidence type="ECO:0000256" key="10">
    <source>
        <dbReference type="ARBA" id="ARBA00023306"/>
    </source>
</evidence>
<dbReference type="SUPFAM" id="SSF53623">
    <property type="entry name" value="MurD-like peptide ligases, catalytic domain"/>
    <property type="match status" value="1"/>
</dbReference>
<comment type="subcellular location">
    <subcellularLocation>
        <location evidence="1 12">Cytoplasm</location>
    </subcellularLocation>
</comment>
<dbReference type="Gene3D" id="3.90.190.20">
    <property type="entry name" value="Mur ligase, C-terminal domain"/>
    <property type="match status" value="1"/>
</dbReference>